<evidence type="ECO:0000259" key="2">
    <source>
        <dbReference type="Pfam" id="PF01370"/>
    </source>
</evidence>
<dbReference type="InterPro" id="IPR001509">
    <property type="entry name" value="Epimerase_deHydtase"/>
</dbReference>
<name>A0A073AWM2_9PSEU</name>
<dbReference type="SUPFAM" id="SSF51735">
    <property type="entry name" value="NAD(P)-binding Rossmann-fold domains"/>
    <property type="match status" value="1"/>
</dbReference>
<dbReference type="PANTHER" id="PTHR43245">
    <property type="entry name" value="BIFUNCTIONAL POLYMYXIN RESISTANCE PROTEIN ARNA"/>
    <property type="match status" value="1"/>
</dbReference>
<dbReference type="InterPro" id="IPR036291">
    <property type="entry name" value="NAD(P)-bd_dom_sf"/>
</dbReference>
<keyword evidence="4" id="KW-1185">Reference proteome</keyword>
<proteinExistence type="predicted"/>
<dbReference type="AlphaFoldDB" id="A0A073AWM2"/>
<dbReference type="InterPro" id="IPR050177">
    <property type="entry name" value="Lipid_A_modif_metabolic_enz"/>
</dbReference>
<dbReference type="PANTHER" id="PTHR43245:SF52">
    <property type="entry name" value="NAD-DEPENDENT EPIMERASE_DEHYDRATASE"/>
    <property type="match status" value="1"/>
</dbReference>
<protein>
    <submittedName>
        <fullName evidence="3">NAD-dependent epimerase</fullName>
    </submittedName>
</protein>
<sequence length="352" mass="38490">MQAANSTRVAVVGATGNLGSSIVAALQNDPQVDSIVAISRREPTGFGDKVHWRKGDILKDDLPHLFRDVDCVIHLAWTFHPTHDPVATWRTNVLGSLRVFDAVAAANVPALLYASSVAAYSPGPERAIDESWPTHGWPGAAYPREKAYLERCLDVFAEEHPDIRVVRMRTAFCFKAQSASEQRRIFIGPLLPNSLVRPELLPAIPSFPGLQLQALHSDDAAEAYRLAVHSDARGAFNVAAEPVIDAAVLSELFGARTVPVPSWPIRGLLAALWQMRLVPASPDLFDTFLHLPIMDTTRVRTELGWSPRYTATETLEEFLRALRQGTGGETPPLRPSSSTGRLSEVLTAGTRV</sequence>
<dbReference type="Gene3D" id="3.40.50.720">
    <property type="entry name" value="NAD(P)-binding Rossmann-like Domain"/>
    <property type="match status" value="1"/>
</dbReference>
<accession>A0A073AWM2</accession>
<dbReference type="STRING" id="28042.GU90_12440"/>
<reference evidence="3 4" key="1">
    <citation type="submission" date="2014-06" db="EMBL/GenBank/DDBJ databases">
        <title>Saccharopolyspora rectivirgula DSM-43113 Genome sequencing.</title>
        <authorList>
            <person name="Barrera C."/>
            <person name="Millon L."/>
            <person name="Rognon B."/>
            <person name="Zaugg C."/>
            <person name="Monod M."/>
        </authorList>
    </citation>
    <scope>NUCLEOTIDE SEQUENCE [LARGE SCALE GENOMIC DNA]</scope>
    <source>
        <strain evidence="3 4">DSM 43113</strain>
    </source>
</reference>
<comment type="caution">
    <text evidence="3">The sequence shown here is derived from an EMBL/GenBank/DDBJ whole genome shotgun (WGS) entry which is preliminary data.</text>
</comment>
<feature type="region of interest" description="Disordered" evidence="1">
    <location>
        <begin position="324"/>
        <end position="352"/>
    </location>
</feature>
<gene>
    <name evidence="3" type="ORF">GU90_12440</name>
</gene>
<dbReference type="eggNOG" id="COG0451">
    <property type="taxonomic scope" value="Bacteria"/>
</dbReference>
<dbReference type="EMBL" id="JNVU01000031">
    <property type="protein sequence ID" value="KEI43805.1"/>
    <property type="molecule type" value="Genomic_DNA"/>
</dbReference>
<dbReference type="Proteomes" id="UP000031419">
    <property type="component" value="Unassembled WGS sequence"/>
</dbReference>
<organism evidence="3 4">
    <name type="scientific">Saccharopolyspora rectivirgula</name>
    <dbReference type="NCBI Taxonomy" id="28042"/>
    <lineage>
        <taxon>Bacteria</taxon>
        <taxon>Bacillati</taxon>
        <taxon>Actinomycetota</taxon>
        <taxon>Actinomycetes</taxon>
        <taxon>Pseudonocardiales</taxon>
        <taxon>Pseudonocardiaceae</taxon>
        <taxon>Saccharopolyspora</taxon>
    </lineage>
</organism>
<evidence type="ECO:0000256" key="1">
    <source>
        <dbReference type="SAM" id="MobiDB-lite"/>
    </source>
</evidence>
<feature type="domain" description="NAD-dependent epimerase/dehydratase" evidence="2">
    <location>
        <begin position="9"/>
        <end position="238"/>
    </location>
</feature>
<dbReference type="OrthoDB" id="3338687at2"/>
<evidence type="ECO:0000313" key="4">
    <source>
        <dbReference type="Proteomes" id="UP000031419"/>
    </source>
</evidence>
<dbReference type="Pfam" id="PF01370">
    <property type="entry name" value="Epimerase"/>
    <property type="match status" value="1"/>
</dbReference>
<evidence type="ECO:0000313" key="3">
    <source>
        <dbReference type="EMBL" id="KEI43805.1"/>
    </source>
</evidence>
<dbReference type="RefSeq" id="WP_029722300.1">
    <property type="nucleotide sequence ID" value="NZ_JNVU01000031.1"/>
</dbReference>